<evidence type="ECO:0000256" key="1">
    <source>
        <dbReference type="SAM" id="MobiDB-lite"/>
    </source>
</evidence>
<proteinExistence type="predicted"/>
<comment type="caution">
    <text evidence="2">The sequence shown here is derived from an EMBL/GenBank/DDBJ whole genome shotgun (WGS) entry which is preliminary data.</text>
</comment>
<feature type="region of interest" description="Disordered" evidence="1">
    <location>
        <begin position="28"/>
        <end position="56"/>
    </location>
</feature>
<name>A0ABC8IZW1_ERUVS</name>
<accession>A0ABC8IZW1</accession>
<reference evidence="2 3" key="1">
    <citation type="submission" date="2022-03" db="EMBL/GenBank/DDBJ databases">
        <authorList>
            <person name="Macdonald S."/>
            <person name="Ahmed S."/>
            <person name="Newling K."/>
        </authorList>
    </citation>
    <scope>NUCLEOTIDE SEQUENCE [LARGE SCALE GENOMIC DNA]</scope>
</reference>
<organism evidence="2 3">
    <name type="scientific">Eruca vesicaria subsp. sativa</name>
    <name type="common">Garden rocket</name>
    <name type="synonym">Eruca sativa</name>
    <dbReference type="NCBI Taxonomy" id="29727"/>
    <lineage>
        <taxon>Eukaryota</taxon>
        <taxon>Viridiplantae</taxon>
        <taxon>Streptophyta</taxon>
        <taxon>Embryophyta</taxon>
        <taxon>Tracheophyta</taxon>
        <taxon>Spermatophyta</taxon>
        <taxon>Magnoliopsida</taxon>
        <taxon>eudicotyledons</taxon>
        <taxon>Gunneridae</taxon>
        <taxon>Pentapetalae</taxon>
        <taxon>rosids</taxon>
        <taxon>malvids</taxon>
        <taxon>Brassicales</taxon>
        <taxon>Brassicaceae</taxon>
        <taxon>Brassiceae</taxon>
        <taxon>Eruca</taxon>
    </lineage>
</organism>
<sequence>MKTYNSAIATQDTAAAGTEMLSSSEAMFRRYGESSSDKSTGSLSAPPSRITGATNSGSLCRIDHDLKWLSLDESIEYHREAHLRNTRICEGKIEVRIMDAPLRERGDNVAIVLQGTHANQEKLRLLNKQ</sequence>
<dbReference type="AlphaFoldDB" id="A0ABC8IZW1"/>
<dbReference type="EMBL" id="CAKOAT010067377">
    <property type="protein sequence ID" value="CAH8307400.1"/>
    <property type="molecule type" value="Genomic_DNA"/>
</dbReference>
<dbReference type="Proteomes" id="UP001642260">
    <property type="component" value="Unassembled WGS sequence"/>
</dbReference>
<gene>
    <name evidence="2" type="ORF">ERUC_LOCUS4913</name>
</gene>
<feature type="compositionally biased region" description="Polar residues" evidence="1">
    <location>
        <begin position="37"/>
        <end position="56"/>
    </location>
</feature>
<protein>
    <submittedName>
        <fullName evidence="2">Uncharacterized protein</fullName>
    </submittedName>
</protein>
<evidence type="ECO:0000313" key="3">
    <source>
        <dbReference type="Proteomes" id="UP001642260"/>
    </source>
</evidence>
<evidence type="ECO:0000313" key="2">
    <source>
        <dbReference type="EMBL" id="CAH8307400.1"/>
    </source>
</evidence>
<keyword evidence="3" id="KW-1185">Reference proteome</keyword>